<evidence type="ECO:0000313" key="4">
    <source>
        <dbReference type="Proteomes" id="UP000029108"/>
    </source>
</evidence>
<dbReference type="Proteomes" id="UP000029108">
    <property type="component" value="Unassembled WGS sequence"/>
</dbReference>
<keyword evidence="4" id="KW-1185">Reference proteome</keyword>
<gene>
    <name evidence="3" type="ORF">BBIA_1895</name>
</gene>
<evidence type="ECO:0000256" key="2">
    <source>
        <dbReference type="SAM" id="SignalP"/>
    </source>
</evidence>
<dbReference type="RefSeq" id="WP_033496602.1">
    <property type="nucleotide sequence ID" value="NZ_JDUU01000043.1"/>
</dbReference>
<dbReference type="STRING" id="1437608.GCA_000771645_02190"/>
<dbReference type="PANTHER" id="PTHR43649:SF33">
    <property type="entry name" value="POLYGALACTURONAN_RHAMNOGALACTURONAN-BINDING PROTEIN YTCQ"/>
    <property type="match status" value="1"/>
</dbReference>
<accession>A0A086ZSF8</accession>
<dbReference type="SUPFAM" id="SSF53850">
    <property type="entry name" value="Periplasmic binding protein-like II"/>
    <property type="match status" value="1"/>
</dbReference>
<dbReference type="InterPro" id="IPR050490">
    <property type="entry name" value="Bact_solute-bd_prot1"/>
</dbReference>
<feature type="signal peptide" evidence="2">
    <location>
        <begin position="1"/>
        <end position="25"/>
    </location>
</feature>
<name>A0A086ZSF8_9BIFI</name>
<evidence type="ECO:0000256" key="1">
    <source>
        <dbReference type="ARBA" id="ARBA00022729"/>
    </source>
</evidence>
<dbReference type="PANTHER" id="PTHR43649">
    <property type="entry name" value="ARABINOSE-BINDING PROTEIN-RELATED"/>
    <property type="match status" value="1"/>
</dbReference>
<comment type="caution">
    <text evidence="3">The sequence shown here is derived from an EMBL/GenBank/DDBJ whole genome shotgun (WGS) entry which is preliminary data.</text>
</comment>
<evidence type="ECO:0000313" key="3">
    <source>
        <dbReference type="EMBL" id="KFI49458.1"/>
    </source>
</evidence>
<dbReference type="AlphaFoldDB" id="A0A086ZSF8"/>
<dbReference type="OrthoDB" id="9787283at2"/>
<sequence>MKKRNRIIRTLIAGLAAMAMVAPLAACGVDNAYTTNTVDALPDPAYTLSADKPAWQSDTSKDNTLTWYVNADWWNKSFGQDLITKKIKEDLNVDIKFVTGDDTKLNTYFAGGDLPDVITVFDSTSRVAKAAKNWSYPLQDLAAKYDPYFMKVAKKETLDWFKLSDGKTHGYPSYSNTSEDYKSGMIHTSQAFVIRKDVLAAIGDQDFTTPEGFIAGMKAIKEKFPDLVPFGFNDFSGGNSSLDTVLQNMLGVPTLSKDGTFYDRQMDDDYLTWLKTLRQVHEDGNISDDSFADDGDTFKEKESTGKYATMLVTGFVGQSAPLQQWASTDPDGQYVAIDGIRSTKGRKPTLSETGLSGWTVSYITKQCKNPAKAIQIFTYLLSDYGEMLVNYGIEGKTYTTNADGTVSWTSEANKIRLNDSEKWQKEYRMGEFVLFGHDRYKALNKDSFADAIKQFQEHNQQYLTPQYEIENIAPDAGTLEARSYSAITTKWSSTLVSLIRAGSDKQFDKIVDQYKTFLKNNDIDAINKVRNEKIKANEKLLGE</sequence>
<protein>
    <submittedName>
        <fullName evidence="3">ABC transporter, solute binding protein</fullName>
    </submittedName>
</protein>
<proteinExistence type="predicted"/>
<dbReference type="eggNOG" id="COG1653">
    <property type="taxonomic scope" value="Bacteria"/>
</dbReference>
<feature type="chain" id="PRO_5038718955" evidence="2">
    <location>
        <begin position="26"/>
        <end position="543"/>
    </location>
</feature>
<keyword evidence="1 2" id="KW-0732">Signal</keyword>
<dbReference type="Gene3D" id="3.40.190.10">
    <property type="entry name" value="Periplasmic binding protein-like II"/>
    <property type="match status" value="2"/>
</dbReference>
<dbReference type="EMBL" id="JGYN01000024">
    <property type="protein sequence ID" value="KFI49458.1"/>
    <property type="molecule type" value="Genomic_DNA"/>
</dbReference>
<organism evidence="3 4">
    <name type="scientific">Bifidobacterium biavatii DSM 23969</name>
    <dbReference type="NCBI Taxonomy" id="1437608"/>
    <lineage>
        <taxon>Bacteria</taxon>
        <taxon>Bacillati</taxon>
        <taxon>Actinomycetota</taxon>
        <taxon>Actinomycetes</taxon>
        <taxon>Bifidobacteriales</taxon>
        <taxon>Bifidobacteriaceae</taxon>
        <taxon>Bifidobacterium</taxon>
    </lineage>
</organism>
<reference evidence="3 4" key="1">
    <citation type="submission" date="2014-03" db="EMBL/GenBank/DDBJ databases">
        <title>Genomics of Bifidobacteria.</title>
        <authorList>
            <person name="Ventura M."/>
            <person name="Milani C."/>
            <person name="Lugli G.A."/>
        </authorList>
    </citation>
    <scope>NUCLEOTIDE SEQUENCE [LARGE SCALE GENOMIC DNA]</scope>
    <source>
        <strain evidence="3 4">DSM 23969</strain>
    </source>
</reference>